<feature type="region of interest" description="Disordered" evidence="8">
    <location>
        <begin position="231"/>
        <end position="253"/>
    </location>
</feature>
<protein>
    <recommendedName>
        <fullName evidence="9">Xylanolytic transcriptional activator regulatory domain-containing protein</fullName>
    </recommendedName>
</protein>
<evidence type="ECO:0000256" key="7">
    <source>
        <dbReference type="ARBA" id="ARBA00023242"/>
    </source>
</evidence>
<evidence type="ECO:0000256" key="4">
    <source>
        <dbReference type="ARBA" id="ARBA00023015"/>
    </source>
</evidence>
<dbReference type="GO" id="GO:0005634">
    <property type="term" value="C:nucleus"/>
    <property type="evidence" value="ECO:0007669"/>
    <property type="project" value="UniProtKB-SubCell"/>
</dbReference>
<dbReference type="InterPro" id="IPR050797">
    <property type="entry name" value="Carb_Metab_Trans_Reg"/>
</dbReference>
<dbReference type="GO" id="GO:0006351">
    <property type="term" value="P:DNA-templated transcription"/>
    <property type="evidence" value="ECO:0007669"/>
    <property type="project" value="InterPro"/>
</dbReference>
<dbReference type="GO" id="GO:0003677">
    <property type="term" value="F:DNA binding"/>
    <property type="evidence" value="ECO:0007669"/>
    <property type="project" value="UniProtKB-KW"/>
</dbReference>
<comment type="subcellular location">
    <subcellularLocation>
        <location evidence="1">Nucleus</location>
    </subcellularLocation>
</comment>
<proteinExistence type="predicted"/>
<dbReference type="GeneID" id="25313099"/>
<dbReference type="Proteomes" id="UP000053958">
    <property type="component" value="Unassembled WGS sequence"/>
</dbReference>
<evidence type="ECO:0000313" key="10">
    <source>
        <dbReference type="EMBL" id="KKA16369.1"/>
    </source>
</evidence>
<dbReference type="PANTHER" id="PTHR31668:SF18">
    <property type="entry name" value="MALTOSE FERMENTATION REGULATORY PROTEIN MAL13-RELATED"/>
    <property type="match status" value="1"/>
</dbReference>
<dbReference type="RefSeq" id="XP_013322981.1">
    <property type="nucleotide sequence ID" value="XM_013467527.1"/>
</dbReference>
<reference evidence="10 11" key="1">
    <citation type="submission" date="2015-04" db="EMBL/GenBank/DDBJ databases">
        <authorList>
            <person name="Heijne W.H."/>
            <person name="Fedorova N.D."/>
            <person name="Nierman W.C."/>
            <person name="Vollebregt A.W."/>
            <person name="Zhao Z."/>
            <person name="Wu L."/>
            <person name="Kumar M."/>
            <person name="Stam H."/>
            <person name="van den Berg M.A."/>
            <person name="Pel H.J."/>
        </authorList>
    </citation>
    <scope>NUCLEOTIDE SEQUENCE [LARGE SCALE GENOMIC DNA]</scope>
    <source>
        <strain evidence="10 11">CBS 393.64</strain>
    </source>
</reference>
<dbReference type="CDD" id="cd12148">
    <property type="entry name" value="fungal_TF_MHR"/>
    <property type="match status" value="1"/>
</dbReference>
<sequence length="419" mass="47318">MSTSSTSSIFDRMIANREFDACELSASEYITRHVAGDRSFVAIPVFASRAFRHSFICANSNKIKEPKDLNGKRIGVQLYTHDGGRLDPRRAAARVRRRSVDDRMGGGQDGGTGIARQAVGAASFLFSVFLFSPSILGSFKYQARNLLPHNVSQTCLRLLQHPQSPLQWRAGATAASPTASDTYLRQRRKSGPRSLRQSSMQKIWKEQMSAVEQLQQPNDLARRSPAGLAARTPVHPTHLSHRPAHRPRPLQGKTTVTHDSLPEPMTAHSFAQEARRVRTTFDYMEPVSLNTVLTSYFLHFYYAKQPSRAQTAAFYIREAISFAQLLGMHTEEAYFQHSVRDQKIMRKLYFLLFMTERYLYIQYGLPTVLEPITLPTMDHEDLPDVVSGFFRSPLIIQTALSEILSHPGWALHHTSPTCQ</sequence>
<dbReference type="EMBL" id="LASV01000782">
    <property type="protein sequence ID" value="KKA16369.1"/>
    <property type="molecule type" value="Genomic_DNA"/>
</dbReference>
<keyword evidence="5" id="KW-0238">DNA-binding</keyword>
<name>A0A0F4YDW0_RASE3</name>
<dbReference type="GO" id="GO:0008270">
    <property type="term" value="F:zinc ion binding"/>
    <property type="evidence" value="ECO:0007669"/>
    <property type="project" value="InterPro"/>
</dbReference>
<evidence type="ECO:0000256" key="1">
    <source>
        <dbReference type="ARBA" id="ARBA00004123"/>
    </source>
</evidence>
<dbReference type="STRING" id="1408163.A0A0F4YDW0"/>
<dbReference type="InterPro" id="IPR007219">
    <property type="entry name" value="XnlR_reg_dom"/>
</dbReference>
<dbReference type="Pfam" id="PF04082">
    <property type="entry name" value="Fungal_trans"/>
    <property type="match status" value="1"/>
</dbReference>
<evidence type="ECO:0000256" key="6">
    <source>
        <dbReference type="ARBA" id="ARBA00023163"/>
    </source>
</evidence>
<keyword evidence="2" id="KW-0479">Metal-binding</keyword>
<organism evidence="10 11">
    <name type="scientific">Rasamsonia emersonii (strain ATCC 16479 / CBS 393.64 / IMI 116815)</name>
    <dbReference type="NCBI Taxonomy" id="1408163"/>
    <lineage>
        <taxon>Eukaryota</taxon>
        <taxon>Fungi</taxon>
        <taxon>Dikarya</taxon>
        <taxon>Ascomycota</taxon>
        <taxon>Pezizomycotina</taxon>
        <taxon>Eurotiomycetes</taxon>
        <taxon>Eurotiomycetidae</taxon>
        <taxon>Eurotiales</taxon>
        <taxon>Trichocomaceae</taxon>
        <taxon>Rasamsonia</taxon>
    </lineage>
</organism>
<keyword evidence="7" id="KW-0539">Nucleus</keyword>
<evidence type="ECO:0000256" key="3">
    <source>
        <dbReference type="ARBA" id="ARBA00022833"/>
    </source>
</evidence>
<evidence type="ECO:0000313" key="11">
    <source>
        <dbReference type="Proteomes" id="UP000053958"/>
    </source>
</evidence>
<evidence type="ECO:0000256" key="8">
    <source>
        <dbReference type="SAM" id="MobiDB-lite"/>
    </source>
</evidence>
<dbReference type="OrthoDB" id="2740448at2759"/>
<feature type="region of interest" description="Disordered" evidence="8">
    <location>
        <begin position="169"/>
        <end position="199"/>
    </location>
</feature>
<keyword evidence="11" id="KW-1185">Reference proteome</keyword>
<feature type="compositionally biased region" description="Basic residues" evidence="8">
    <location>
        <begin position="238"/>
        <end position="248"/>
    </location>
</feature>
<evidence type="ECO:0000256" key="2">
    <source>
        <dbReference type="ARBA" id="ARBA00022723"/>
    </source>
</evidence>
<comment type="caution">
    <text evidence="10">The sequence shown here is derived from an EMBL/GenBank/DDBJ whole genome shotgun (WGS) entry which is preliminary data.</text>
</comment>
<evidence type="ECO:0000259" key="9">
    <source>
        <dbReference type="Pfam" id="PF04082"/>
    </source>
</evidence>
<gene>
    <name evidence="10" type="ORF">T310_10040</name>
</gene>
<keyword evidence="4" id="KW-0805">Transcription regulation</keyword>
<accession>A0A0F4YDW0</accession>
<dbReference type="AlphaFoldDB" id="A0A0F4YDW0"/>
<dbReference type="PANTHER" id="PTHR31668">
    <property type="entry name" value="GLUCOSE TRANSPORT TRANSCRIPTION REGULATOR RGT1-RELATED-RELATED"/>
    <property type="match status" value="1"/>
</dbReference>
<keyword evidence="6" id="KW-0804">Transcription</keyword>
<evidence type="ECO:0000256" key="5">
    <source>
        <dbReference type="ARBA" id="ARBA00023125"/>
    </source>
</evidence>
<keyword evidence="3" id="KW-0862">Zinc</keyword>
<feature type="domain" description="Xylanolytic transcriptional activator regulatory" evidence="9">
    <location>
        <begin position="290"/>
        <end position="375"/>
    </location>
</feature>
<feature type="region of interest" description="Disordered" evidence="8">
    <location>
        <begin position="89"/>
        <end position="111"/>
    </location>
</feature>